<dbReference type="Pfam" id="PF18738">
    <property type="entry name" value="HEPN_DZIP3"/>
    <property type="match status" value="1"/>
</dbReference>
<evidence type="ECO:0008006" key="6">
    <source>
        <dbReference type="Google" id="ProtNLM"/>
    </source>
</evidence>
<accession>A0ABN8S1M5</accession>
<dbReference type="SUPFAM" id="SSF52540">
    <property type="entry name" value="P-loop containing nucleoside triphosphate hydrolases"/>
    <property type="match status" value="1"/>
</dbReference>
<dbReference type="PANTHER" id="PTHR46844:SF1">
    <property type="entry name" value="SLR5058 PROTEIN"/>
    <property type="match status" value="1"/>
</dbReference>
<evidence type="ECO:0000313" key="4">
    <source>
        <dbReference type="EMBL" id="CAH3185617.1"/>
    </source>
</evidence>
<keyword evidence="1" id="KW-0677">Repeat</keyword>
<evidence type="ECO:0000313" key="5">
    <source>
        <dbReference type="Proteomes" id="UP001159427"/>
    </source>
</evidence>
<protein>
    <recommendedName>
        <fullName evidence="6">DZIP3-like HEPN domain-containing protein</fullName>
    </recommendedName>
</protein>
<reference evidence="4 5" key="1">
    <citation type="submission" date="2022-05" db="EMBL/GenBank/DDBJ databases">
        <authorList>
            <consortium name="Genoscope - CEA"/>
            <person name="William W."/>
        </authorList>
    </citation>
    <scope>NUCLEOTIDE SEQUENCE [LARGE SCALE GENOMIC DNA]</scope>
</reference>
<dbReference type="PANTHER" id="PTHR46844">
    <property type="entry name" value="SLR5058 PROTEIN"/>
    <property type="match status" value="1"/>
</dbReference>
<dbReference type="InterPro" id="IPR027417">
    <property type="entry name" value="P-loop_NTPase"/>
</dbReference>
<name>A0ABN8S1M5_9CNID</name>
<dbReference type="InterPro" id="IPR056884">
    <property type="entry name" value="NPHP3-like_N"/>
</dbReference>
<organism evidence="4 5">
    <name type="scientific">Porites evermanni</name>
    <dbReference type="NCBI Taxonomy" id="104178"/>
    <lineage>
        <taxon>Eukaryota</taxon>
        <taxon>Metazoa</taxon>
        <taxon>Cnidaria</taxon>
        <taxon>Anthozoa</taxon>
        <taxon>Hexacorallia</taxon>
        <taxon>Scleractinia</taxon>
        <taxon>Fungiina</taxon>
        <taxon>Poritidae</taxon>
        <taxon>Porites</taxon>
    </lineage>
</organism>
<dbReference type="EMBL" id="CALNXI010002271">
    <property type="protein sequence ID" value="CAH3185617.1"/>
    <property type="molecule type" value="Genomic_DNA"/>
</dbReference>
<dbReference type="InterPro" id="IPR041249">
    <property type="entry name" value="HEPN_DZIP3"/>
</dbReference>
<dbReference type="SUPFAM" id="SSF58104">
    <property type="entry name" value="Methyl-accepting chemotaxis protein (MCP) signaling domain"/>
    <property type="match status" value="1"/>
</dbReference>
<gene>
    <name evidence="4" type="ORF">PEVE_00016249</name>
</gene>
<feature type="domain" description="DZIP3-like HEPN" evidence="2">
    <location>
        <begin position="45"/>
        <end position="176"/>
    </location>
</feature>
<comment type="caution">
    <text evidence="4">The sequence shown here is derived from an EMBL/GenBank/DDBJ whole genome shotgun (WGS) entry which is preliminary data.</text>
</comment>
<evidence type="ECO:0000259" key="2">
    <source>
        <dbReference type="Pfam" id="PF18738"/>
    </source>
</evidence>
<sequence>MATAAPSPLASSVEKTNGAKLSRLLIDGGTTVLRKIFDGHHPPANLIIDLNANYPILNNLFRRRVLNGHQWDKLFPPGGVPPDSNIFDITLLFLLLTKICRLTPPTSGWHTKSPSSDTSHEANLARVKFYRNVLYGHVTTTGVDTTTFSALWTEISGVLVSLGLDQAEVDRLKAEKGGEQDYIDVLIEWADSEEDIKTQLKNIHQSQSQTHQSVQDVRLAQEKTQETVKEIRQSQDRTQKRVEDIHQTQAKTQKRVEDMHHIHTQTQRRVKEVLRNLTKSEFSGDIEYYVQRFQEGTREWVFDRVQKWLDDRSSQNRVMVISGNAGMGKSVIAAVICKRMLRLVGCQEAIFVSITMYATVSLS</sequence>
<evidence type="ECO:0000259" key="3">
    <source>
        <dbReference type="Pfam" id="PF24883"/>
    </source>
</evidence>
<dbReference type="Proteomes" id="UP001159427">
    <property type="component" value="Unassembled WGS sequence"/>
</dbReference>
<proteinExistence type="predicted"/>
<evidence type="ECO:0000256" key="1">
    <source>
        <dbReference type="ARBA" id="ARBA00022737"/>
    </source>
</evidence>
<feature type="domain" description="Nephrocystin 3-like N-terminal" evidence="3">
    <location>
        <begin position="296"/>
        <end position="340"/>
    </location>
</feature>
<keyword evidence="5" id="KW-1185">Reference proteome</keyword>
<dbReference type="Gene3D" id="3.40.50.300">
    <property type="entry name" value="P-loop containing nucleotide triphosphate hydrolases"/>
    <property type="match status" value="1"/>
</dbReference>
<dbReference type="Pfam" id="PF24883">
    <property type="entry name" value="NPHP3_N"/>
    <property type="match status" value="1"/>
</dbReference>